<dbReference type="OrthoDB" id="2380967at2"/>
<keyword evidence="6" id="KW-0282">Flagellum</keyword>
<comment type="caution">
    <text evidence="6">The sequence shown here is derived from an EMBL/GenBank/DDBJ whole genome shotgun (WGS) entry which is preliminary data.</text>
</comment>
<comment type="function">
    <text evidence="1">Controls the length of the flagellar hook.</text>
</comment>
<dbReference type="InterPro" id="IPR038610">
    <property type="entry name" value="FliK-like_C_sf"/>
</dbReference>
<evidence type="ECO:0000259" key="5">
    <source>
        <dbReference type="Pfam" id="PF02120"/>
    </source>
</evidence>
<evidence type="ECO:0000313" key="6">
    <source>
        <dbReference type="EMBL" id="RKP55460.1"/>
    </source>
</evidence>
<dbReference type="Gene3D" id="3.30.750.140">
    <property type="match status" value="1"/>
</dbReference>
<organism evidence="6 7">
    <name type="scientific">Cohnella endophytica</name>
    <dbReference type="NCBI Taxonomy" id="2419778"/>
    <lineage>
        <taxon>Bacteria</taxon>
        <taxon>Bacillati</taxon>
        <taxon>Bacillota</taxon>
        <taxon>Bacilli</taxon>
        <taxon>Bacillales</taxon>
        <taxon>Paenibacillaceae</taxon>
        <taxon>Cohnella</taxon>
    </lineage>
</organism>
<dbReference type="GO" id="GO:0044780">
    <property type="term" value="P:bacterial-type flagellum assembly"/>
    <property type="evidence" value="ECO:0007669"/>
    <property type="project" value="InterPro"/>
</dbReference>
<dbReference type="Proteomes" id="UP000282076">
    <property type="component" value="Unassembled WGS sequence"/>
</dbReference>
<sequence>MNMTISSNSTPIGKTVSANASSASSAVSGSGFAGALVQAIDGKSAPTPTNGGLSLPIALTGLLGQLGEDATAEPAQDLLEMLTKLIEQLQQLEKDGSDSLTSDTQDQLASLLAAFQSVLQQTNPIAIKPETEAGQAVGAIAETDTPEVKPSVASNVISALRETLQQLSKAVASGKEGASAAANFTAKLQAVLDANAGMPSASTQPVQVTKADESQASVTPKDVKDAGNGKAVPKETFGQAAVVVQEQRRPIQALRDPIWRFNVEGTEDTRTENKANAVVPAVATAKEANQSESQPVWTYLANDSVSKADSSAMKATLPAQVPVQQFAEQVEKFLVKQFQLTLGNGTSEAKLSLTPEHLGQVDIRIVMHNGQLTAQFMTDNAMAKDMLENQMAQLKTSLSGQGLQVERLEVVQQSSSASTSFMQQEQRHSSSGNGQGGNGRGKGEALEDSALFAAEMERTSSLKDFGFGGSISTTA</sequence>
<keyword evidence="6" id="KW-0966">Cell projection</keyword>
<feature type="compositionally biased region" description="Polar residues" evidence="4">
    <location>
        <begin position="414"/>
        <end position="424"/>
    </location>
</feature>
<dbReference type="PANTHER" id="PTHR37533:SF2">
    <property type="entry name" value="FLAGELLAR HOOK-LENGTH CONTROL PROTEIN"/>
    <property type="match status" value="1"/>
</dbReference>
<protein>
    <submittedName>
        <fullName evidence="6">Flagellar hook-length control protein FliK</fullName>
    </submittedName>
</protein>
<dbReference type="RefSeq" id="WP_120976229.1">
    <property type="nucleotide sequence ID" value="NZ_RBZM01000004.1"/>
</dbReference>
<keyword evidence="3" id="KW-1005">Bacterial flagellum biogenesis</keyword>
<dbReference type="InterPro" id="IPR021136">
    <property type="entry name" value="Flagellar_hook_control-like_C"/>
</dbReference>
<dbReference type="CDD" id="cd17470">
    <property type="entry name" value="T3SS_Flik_C"/>
    <property type="match status" value="1"/>
</dbReference>
<gene>
    <name evidence="6" type="ORF">D7Z26_09750</name>
</gene>
<dbReference type="GO" id="GO:0009424">
    <property type="term" value="C:bacterial-type flagellum hook"/>
    <property type="evidence" value="ECO:0007669"/>
    <property type="project" value="InterPro"/>
</dbReference>
<dbReference type="AlphaFoldDB" id="A0A494Y6A7"/>
<dbReference type="Pfam" id="PF02120">
    <property type="entry name" value="Flg_hook"/>
    <property type="match status" value="1"/>
</dbReference>
<accession>A0A494Y6A7</accession>
<evidence type="ECO:0000256" key="1">
    <source>
        <dbReference type="ARBA" id="ARBA00003944"/>
    </source>
</evidence>
<evidence type="ECO:0000313" key="7">
    <source>
        <dbReference type="Proteomes" id="UP000282076"/>
    </source>
</evidence>
<dbReference type="InterPro" id="IPR052563">
    <property type="entry name" value="FliK"/>
</dbReference>
<comment type="similarity">
    <text evidence="2">Belongs to the FliK family.</text>
</comment>
<evidence type="ECO:0000256" key="2">
    <source>
        <dbReference type="ARBA" id="ARBA00009149"/>
    </source>
</evidence>
<proteinExistence type="inferred from homology"/>
<evidence type="ECO:0000256" key="4">
    <source>
        <dbReference type="SAM" id="MobiDB-lite"/>
    </source>
</evidence>
<keyword evidence="7" id="KW-1185">Reference proteome</keyword>
<name>A0A494Y6A7_9BACL</name>
<feature type="domain" description="Flagellar hook-length control protein-like C-terminal" evidence="5">
    <location>
        <begin position="338"/>
        <end position="416"/>
    </location>
</feature>
<keyword evidence="6" id="KW-0969">Cilium</keyword>
<dbReference type="InterPro" id="IPR001635">
    <property type="entry name" value="Flag_hook_Flik"/>
</dbReference>
<dbReference type="PANTHER" id="PTHR37533">
    <property type="entry name" value="FLAGELLAR HOOK-LENGTH CONTROL PROTEIN"/>
    <property type="match status" value="1"/>
</dbReference>
<feature type="region of interest" description="Disordered" evidence="4">
    <location>
        <begin position="414"/>
        <end position="444"/>
    </location>
</feature>
<reference evidence="6 7" key="1">
    <citation type="submission" date="2018-10" db="EMBL/GenBank/DDBJ databases">
        <title>Cohnella sp. M2MS4P-1, whole genome shotgun sequence.</title>
        <authorList>
            <person name="Tuo L."/>
        </authorList>
    </citation>
    <scope>NUCLEOTIDE SEQUENCE [LARGE SCALE GENOMIC DNA]</scope>
    <source>
        <strain evidence="6 7">M2MS4P-1</strain>
    </source>
</reference>
<dbReference type="EMBL" id="RBZM01000004">
    <property type="protein sequence ID" value="RKP55460.1"/>
    <property type="molecule type" value="Genomic_DNA"/>
</dbReference>
<evidence type="ECO:0000256" key="3">
    <source>
        <dbReference type="ARBA" id="ARBA00022795"/>
    </source>
</evidence>
<dbReference type="PRINTS" id="PR01007">
    <property type="entry name" value="FLGHOOKFLIK"/>
</dbReference>
<feature type="region of interest" description="Disordered" evidence="4">
    <location>
        <begin position="198"/>
        <end position="231"/>
    </location>
</feature>